<protein>
    <submittedName>
        <fullName evidence="1">Phage tail protein</fullName>
    </submittedName>
</protein>
<gene>
    <name evidence="1" type="ORF">QWZ12_16060</name>
</gene>
<comment type="caution">
    <text evidence="1">The sequence shown here is derived from an EMBL/GenBank/DDBJ whole genome shotgun (WGS) entry which is preliminary data.</text>
</comment>
<name>A0ABT8BIX3_9HYPH</name>
<accession>A0ABT8BIX3</accession>
<evidence type="ECO:0000313" key="2">
    <source>
        <dbReference type="Proteomes" id="UP001224644"/>
    </source>
</evidence>
<sequence length="539" mass="59611">MTRLVDLLPHNAAAFERNAVDVVDSRHLLRGLSKRIISARYGETVDPALLPWLLRDWGLDEVAAYVEDWQLLYREGKTWQRERGTLAAVDRALSWIGEAGAEVEEIMPGSPRWAELQVALRKPPERLDALRNAVGLTRLSIGAKSILSRVHSGFDARAARPDYAVLDSTLLDFDSGVRLAPGQPVLSFGREEDTSADFRDTRAVLTFEMDRRDVSFARYVDDIMFDWSIPDTQRPSVFRPFDTGFVDNFSLESGARRDQFLDTHRIIRAAMILDRQWPVESLNAVFPGCDLVPTGKPWLADGFRLDADTFYFRKVAIEAIVEAVSRGSVNLRGTMRLVESFPVLASRVNLRVRRGFELDDVSLDQSASFPTPELQTFSHVVGATTHEVASEDLAFAPHATFLAGIRFDYGAPVESLQAVFTGADVAPTGIPWIADGFRLDTDTRWNRGTPILEILARREAANVIEFPAPTARAVSRVSFGGGALIESRIVDGAATLLTSFEVGTAAYDGQSWVDLVPPEGATWEDLHVIIGTALNGDPD</sequence>
<dbReference type="EMBL" id="JAUFPX010000015">
    <property type="protein sequence ID" value="MDN3592113.1"/>
    <property type="molecule type" value="Genomic_DNA"/>
</dbReference>
<evidence type="ECO:0000313" key="1">
    <source>
        <dbReference type="EMBL" id="MDN3592113.1"/>
    </source>
</evidence>
<proteinExistence type="predicted"/>
<dbReference type="RefSeq" id="WP_238226217.1">
    <property type="nucleotide sequence ID" value="NZ_BPQD01000016.1"/>
</dbReference>
<keyword evidence="2" id="KW-1185">Reference proteome</keyword>
<dbReference type="Proteomes" id="UP001224644">
    <property type="component" value="Unassembled WGS sequence"/>
</dbReference>
<reference evidence="2" key="1">
    <citation type="journal article" date="2019" name="Int. J. Syst. Evol. Microbiol.">
        <title>The Global Catalogue of Microorganisms (GCM) 10K type strain sequencing project: providing services to taxonomists for standard genome sequencing and annotation.</title>
        <authorList>
            <consortium name="The Broad Institute Genomics Platform"/>
            <consortium name="The Broad Institute Genome Sequencing Center for Infectious Disease"/>
            <person name="Wu L."/>
            <person name="Ma J."/>
        </authorList>
    </citation>
    <scope>NUCLEOTIDE SEQUENCE [LARGE SCALE GENOMIC DNA]</scope>
    <source>
        <strain evidence="2">CECT 7069</strain>
    </source>
</reference>
<dbReference type="Pfam" id="PF09684">
    <property type="entry name" value="Tail_P2_I"/>
    <property type="match status" value="1"/>
</dbReference>
<dbReference type="InterPro" id="IPR006521">
    <property type="entry name" value="Tail_protein_I"/>
</dbReference>
<organism evidence="1 2">
    <name type="scientific">Methylobacterium adhaesivum</name>
    <dbReference type="NCBI Taxonomy" id="333297"/>
    <lineage>
        <taxon>Bacteria</taxon>
        <taxon>Pseudomonadati</taxon>
        <taxon>Pseudomonadota</taxon>
        <taxon>Alphaproteobacteria</taxon>
        <taxon>Hyphomicrobiales</taxon>
        <taxon>Methylobacteriaceae</taxon>
        <taxon>Methylobacterium</taxon>
    </lineage>
</organism>